<dbReference type="Pfam" id="PF20146">
    <property type="entry name" value="NRF"/>
    <property type="match status" value="1"/>
</dbReference>
<evidence type="ECO:0000313" key="5">
    <source>
        <dbReference type="Proteomes" id="UP001160148"/>
    </source>
</evidence>
<dbReference type="SMART" id="SM00703">
    <property type="entry name" value="NRF"/>
    <property type="match status" value="1"/>
</dbReference>
<sequence length="728" mass="83357">MWFEYIWLALTAIAVISNKSVSHAQSQNTSESKIQKLRNDYVQKEYGTPNTENLTRSINDGNKINTQTLFGDIIANSMKNFLPFSNVNENCTRDGQQFMNGLNNQTLWAVKMYTSSSKYPGSILSGDVNELGYFDQCMRVSSKRLGIQGAYAIANVRFHLPSADDDEPPEPLNQLDIVEADRERSKRDAAAGVPGNLLWALCFPDSCTNEDIRSSVDRVLIPAFRVSNISVKVAVPPLMYTSKDTALEYTNTVSIVYGIFVVGIALVIAGTVYELFANKLGKPTFVGKCLSSYSMITNMRNLVEDPKTKDFTVTNGLKTLGIISVIIGHRVALTLGIPSFDPELSEHIFTDFEWSFLKSPVAVEIFFIISGFFTYVLIEERLRSGKSLRFMFLMIYRIIRIYPTYITVIVIFAFVLPYMGDGPLWKLIVYPEAEFCRKNWWTNLLFINNYVNSNEMCMLHSWYLACDMHFFIIGIFLTYIIWRWNKAGVCIYGAIFAVSIYLPAKSIYDNKQWGVMPYFHGNIKNLRTTEHFQRIYIKSHYRITTYLVGLAAAFIYLRIKQSKLKFSVKNRTIGFMLCLLLHSICFIVTGYLYLPGLTYNPWNHIIYFTFQRIVYSLTISYLLVVGSLSNFGFISSFIECKLFTIISRLSYVMYLTHFIVQLQSIGQIRQPKYGNFWTLYWEINADLMTALSYSIIFNLIVEAPSRKIFKELMSKCLKTENESDAAGS</sequence>
<feature type="transmembrane region" description="Helical" evidence="1">
    <location>
        <begin position="255"/>
        <end position="276"/>
    </location>
</feature>
<proteinExistence type="predicted"/>
<feature type="transmembrane region" description="Helical" evidence="1">
    <location>
        <begin position="613"/>
        <end position="633"/>
    </location>
</feature>
<organism evidence="4 5">
    <name type="scientific">Macrosiphum euphorbiae</name>
    <name type="common">potato aphid</name>
    <dbReference type="NCBI Taxonomy" id="13131"/>
    <lineage>
        <taxon>Eukaryota</taxon>
        <taxon>Metazoa</taxon>
        <taxon>Ecdysozoa</taxon>
        <taxon>Arthropoda</taxon>
        <taxon>Hexapoda</taxon>
        <taxon>Insecta</taxon>
        <taxon>Pterygota</taxon>
        <taxon>Neoptera</taxon>
        <taxon>Paraneoptera</taxon>
        <taxon>Hemiptera</taxon>
        <taxon>Sternorrhyncha</taxon>
        <taxon>Aphidomorpha</taxon>
        <taxon>Aphidoidea</taxon>
        <taxon>Aphididae</taxon>
        <taxon>Macrosiphini</taxon>
        <taxon>Macrosiphum</taxon>
    </lineage>
</organism>
<feature type="transmembrane region" description="Helical" evidence="1">
    <location>
        <begin position="489"/>
        <end position="508"/>
    </location>
</feature>
<dbReference type="AlphaFoldDB" id="A0AAV0X3B1"/>
<dbReference type="InterPro" id="IPR052728">
    <property type="entry name" value="O2_lipid_transport_reg"/>
</dbReference>
<dbReference type="GO" id="GO:0016747">
    <property type="term" value="F:acyltransferase activity, transferring groups other than amino-acyl groups"/>
    <property type="evidence" value="ECO:0007669"/>
    <property type="project" value="InterPro"/>
</dbReference>
<keyword evidence="1" id="KW-0812">Transmembrane</keyword>
<feature type="transmembrane region" description="Helical" evidence="1">
    <location>
        <begin position="541"/>
        <end position="559"/>
    </location>
</feature>
<feature type="transmembrane region" description="Helical" evidence="1">
    <location>
        <begin position="360"/>
        <end position="378"/>
    </location>
</feature>
<evidence type="ECO:0000256" key="2">
    <source>
        <dbReference type="SAM" id="SignalP"/>
    </source>
</evidence>
<dbReference type="Pfam" id="PF01757">
    <property type="entry name" value="Acyl_transf_3"/>
    <property type="match status" value="1"/>
</dbReference>
<keyword evidence="5" id="KW-1185">Reference proteome</keyword>
<feature type="transmembrane region" description="Helical" evidence="1">
    <location>
        <begin position="683"/>
        <end position="701"/>
    </location>
</feature>
<evidence type="ECO:0000313" key="4">
    <source>
        <dbReference type="EMBL" id="CAI6362443.1"/>
    </source>
</evidence>
<protein>
    <recommendedName>
        <fullName evidence="3">Nose resistant-to-fluoxetine protein N-terminal domain-containing protein</fullName>
    </recommendedName>
</protein>
<feature type="transmembrane region" description="Helical" evidence="1">
    <location>
        <begin position="645"/>
        <end position="663"/>
    </location>
</feature>
<feature type="transmembrane region" description="Helical" evidence="1">
    <location>
        <begin position="399"/>
        <end position="419"/>
    </location>
</feature>
<keyword evidence="2" id="KW-0732">Signal</keyword>
<dbReference type="InterPro" id="IPR006621">
    <property type="entry name" value="Nose-resist-to-fluoxetine_N"/>
</dbReference>
<accession>A0AAV0X3B1</accession>
<gene>
    <name evidence="4" type="ORF">MEUPH1_LOCUS17510</name>
</gene>
<feature type="domain" description="Nose resistant-to-fluoxetine protein N-terminal" evidence="3">
    <location>
        <begin position="88"/>
        <end position="233"/>
    </location>
</feature>
<dbReference type="PANTHER" id="PTHR11161">
    <property type="entry name" value="O-ACYLTRANSFERASE"/>
    <property type="match status" value="1"/>
</dbReference>
<dbReference type="InterPro" id="IPR002656">
    <property type="entry name" value="Acyl_transf_3_dom"/>
</dbReference>
<keyword evidence="1" id="KW-0472">Membrane</keyword>
<evidence type="ECO:0000259" key="3">
    <source>
        <dbReference type="SMART" id="SM00703"/>
    </source>
</evidence>
<feature type="signal peptide" evidence="2">
    <location>
        <begin position="1"/>
        <end position="24"/>
    </location>
</feature>
<comment type="caution">
    <text evidence="4">The sequence shown here is derived from an EMBL/GenBank/DDBJ whole genome shotgun (WGS) entry which is preliminary data.</text>
</comment>
<feature type="transmembrane region" description="Helical" evidence="1">
    <location>
        <begin position="462"/>
        <end position="482"/>
    </location>
</feature>
<dbReference type="Proteomes" id="UP001160148">
    <property type="component" value="Unassembled WGS sequence"/>
</dbReference>
<dbReference type="PANTHER" id="PTHR11161:SF71">
    <property type="entry name" value="NOSE RESISTANT-TO-FLUOXETINE PROTEIN N-TERMINAL DOMAIN-CONTAINING PROTEIN"/>
    <property type="match status" value="1"/>
</dbReference>
<feature type="transmembrane region" description="Helical" evidence="1">
    <location>
        <begin position="571"/>
        <end position="593"/>
    </location>
</feature>
<feature type="chain" id="PRO_5044010066" description="Nose resistant-to-fluoxetine protein N-terminal domain-containing protein" evidence="2">
    <location>
        <begin position="25"/>
        <end position="728"/>
    </location>
</feature>
<keyword evidence="1" id="KW-1133">Transmembrane helix</keyword>
<dbReference type="EMBL" id="CARXXK010000003">
    <property type="protein sequence ID" value="CAI6362443.1"/>
    <property type="molecule type" value="Genomic_DNA"/>
</dbReference>
<name>A0AAV0X3B1_9HEMI</name>
<reference evidence="4 5" key="1">
    <citation type="submission" date="2023-01" db="EMBL/GenBank/DDBJ databases">
        <authorList>
            <person name="Whitehead M."/>
        </authorList>
    </citation>
    <scope>NUCLEOTIDE SEQUENCE [LARGE SCALE GENOMIC DNA]</scope>
</reference>
<evidence type="ECO:0000256" key="1">
    <source>
        <dbReference type="SAM" id="Phobius"/>
    </source>
</evidence>